<feature type="domain" description="Velvet" evidence="5">
    <location>
        <begin position="4"/>
        <end position="181"/>
    </location>
</feature>
<dbReference type="InterPro" id="IPR037525">
    <property type="entry name" value="Velvet_dom"/>
</dbReference>
<dbReference type="AlphaFoldDB" id="A0A0L6V9M0"/>
<evidence type="ECO:0000256" key="3">
    <source>
        <dbReference type="ARBA" id="ARBA00023163"/>
    </source>
</evidence>
<dbReference type="PANTHER" id="PTHR33572:SF3">
    <property type="entry name" value="VELVET COMPLEX SUBUNIT B"/>
    <property type="match status" value="1"/>
</dbReference>
<dbReference type="PROSITE" id="PS51821">
    <property type="entry name" value="VELVET"/>
    <property type="match status" value="1"/>
</dbReference>
<evidence type="ECO:0000256" key="4">
    <source>
        <dbReference type="ARBA" id="ARBA00023242"/>
    </source>
</evidence>
<dbReference type="EMBL" id="LAVV01007181">
    <property type="protein sequence ID" value="KNZ56820.1"/>
    <property type="molecule type" value="Genomic_DNA"/>
</dbReference>
<dbReference type="OrthoDB" id="5599552at2759"/>
<dbReference type="VEuPathDB" id="FungiDB:VP01_230g8"/>
<keyword evidence="2" id="KW-0805">Transcription regulation</keyword>
<dbReference type="GO" id="GO:0005634">
    <property type="term" value="C:nucleus"/>
    <property type="evidence" value="ECO:0007669"/>
    <property type="project" value="UniProtKB-SubCell"/>
</dbReference>
<evidence type="ECO:0000256" key="1">
    <source>
        <dbReference type="ARBA" id="ARBA00004123"/>
    </source>
</evidence>
<evidence type="ECO:0000313" key="6">
    <source>
        <dbReference type="EMBL" id="KNZ56820.1"/>
    </source>
</evidence>
<dbReference type="Pfam" id="PF11754">
    <property type="entry name" value="Velvet"/>
    <property type="match status" value="1"/>
</dbReference>
<sequence>MSNEPCDRPRRLMLYQQPVRGIRLDEVRFRGGRGQVPAMPCLALRIETDEGVDLNLILERYMCTIQLYDSAGAVRLPDSLFFQVQQVRCQLVPSMGDPNQIDPLFIFGEIVIRECGVFRLRVVLHEAGESRLSRRQSWTEITSIMTDPFDVVEYHQFPGGAVIWTPLSQHLRAHGIVLHFPPDNDSVNWDEEYPTINGV</sequence>
<evidence type="ECO:0000256" key="2">
    <source>
        <dbReference type="ARBA" id="ARBA00023015"/>
    </source>
</evidence>
<gene>
    <name evidence="6" type="ORF">VP01_230g8</name>
</gene>
<protein>
    <recommendedName>
        <fullName evidence="5">Velvet domain-containing protein</fullName>
    </recommendedName>
</protein>
<accession>A0A0L6V9M0</accession>
<comment type="caution">
    <text evidence="6">The sequence shown here is derived from an EMBL/GenBank/DDBJ whole genome shotgun (WGS) entry which is preliminary data.</text>
</comment>
<dbReference type="PANTHER" id="PTHR33572">
    <property type="entry name" value="SPORE DEVELOPMENT REGULATOR VOSA"/>
    <property type="match status" value="1"/>
</dbReference>
<dbReference type="Gene3D" id="2.60.40.3960">
    <property type="entry name" value="Velvet domain"/>
    <property type="match status" value="1"/>
</dbReference>
<keyword evidence="4" id="KW-0539">Nucleus</keyword>
<comment type="subcellular location">
    <subcellularLocation>
        <location evidence="1">Nucleus</location>
    </subcellularLocation>
</comment>
<evidence type="ECO:0000259" key="5">
    <source>
        <dbReference type="PROSITE" id="PS51821"/>
    </source>
</evidence>
<proteinExistence type="predicted"/>
<name>A0A0L6V9M0_9BASI</name>
<evidence type="ECO:0000313" key="7">
    <source>
        <dbReference type="Proteomes" id="UP000037035"/>
    </source>
</evidence>
<keyword evidence="7" id="KW-1185">Reference proteome</keyword>
<keyword evidence="3" id="KW-0804">Transcription</keyword>
<dbReference type="Proteomes" id="UP000037035">
    <property type="component" value="Unassembled WGS sequence"/>
</dbReference>
<dbReference type="InterPro" id="IPR038491">
    <property type="entry name" value="Velvet_dom_sf"/>
</dbReference>
<organism evidence="6 7">
    <name type="scientific">Puccinia sorghi</name>
    <dbReference type="NCBI Taxonomy" id="27349"/>
    <lineage>
        <taxon>Eukaryota</taxon>
        <taxon>Fungi</taxon>
        <taxon>Dikarya</taxon>
        <taxon>Basidiomycota</taxon>
        <taxon>Pucciniomycotina</taxon>
        <taxon>Pucciniomycetes</taxon>
        <taxon>Pucciniales</taxon>
        <taxon>Pucciniaceae</taxon>
        <taxon>Puccinia</taxon>
    </lineage>
</organism>
<reference evidence="6 7" key="1">
    <citation type="submission" date="2015-08" db="EMBL/GenBank/DDBJ databases">
        <title>Next Generation Sequencing and Analysis of the Genome of Puccinia sorghi L Schw, the Causal Agent of Maize Common Rust.</title>
        <authorList>
            <person name="Rochi L."/>
            <person name="Burguener G."/>
            <person name="Darino M."/>
            <person name="Turjanski A."/>
            <person name="Kreff E."/>
            <person name="Dieguez M.J."/>
            <person name="Sacco F."/>
        </authorList>
    </citation>
    <scope>NUCLEOTIDE SEQUENCE [LARGE SCALE GENOMIC DNA]</scope>
    <source>
        <strain evidence="6 7">RO10H11247</strain>
    </source>
</reference>
<dbReference type="InterPro" id="IPR021740">
    <property type="entry name" value="Velvet"/>
</dbReference>